<dbReference type="NCBIfam" id="NF001854">
    <property type="entry name" value="PRK00575.1"/>
    <property type="match status" value="1"/>
</dbReference>
<keyword evidence="2 9" id="KW-0813">Transport</keyword>
<evidence type="ECO:0000256" key="7">
    <source>
        <dbReference type="ARBA" id="ARBA00023010"/>
    </source>
</evidence>
<gene>
    <name evidence="9 11" type="primary">tatA</name>
    <name evidence="11" type="ORF">RM844_27105</name>
</gene>
<dbReference type="Pfam" id="PF02416">
    <property type="entry name" value="TatA_B_E"/>
    <property type="match status" value="1"/>
</dbReference>
<protein>
    <recommendedName>
        <fullName evidence="9">Sec-independent protein translocase protein TatA</fullName>
    </recommendedName>
</protein>
<keyword evidence="4 9" id="KW-0812">Transmembrane</keyword>
<evidence type="ECO:0000256" key="6">
    <source>
        <dbReference type="ARBA" id="ARBA00022989"/>
    </source>
</evidence>
<keyword evidence="12" id="KW-1185">Reference proteome</keyword>
<keyword evidence="8 9" id="KW-0472">Membrane</keyword>
<keyword evidence="7 9" id="KW-0811">Translocation</keyword>
<evidence type="ECO:0000256" key="4">
    <source>
        <dbReference type="ARBA" id="ARBA00022692"/>
    </source>
</evidence>
<evidence type="ECO:0000256" key="1">
    <source>
        <dbReference type="ARBA" id="ARBA00004162"/>
    </source>
</evidence>
<name>A0ABU2JYA6_9ACTN</name>
<evidence type="ECO:0000256" key="10">
    <source>
        <dbReference type="SAM" id="MobiDB-lite"/>
    </source>
</evidence>
<evidence type="ECO:0000256" key="8">
    <source>
        <dbReference type="ARBA" id="ARBA00023136"/>
    </source>
</evidence>
<evidence type="ECO:0000256" key="9">
    <source>
        <dbReference type="HAMAP-Rule" id="MF_00236"/>
    </source>
</evidence>
<evidence type="ECO:0000313" key="12">
    <source>
        <dbReference type="Proteomes" id="UP001183410"/>
    </source>
</evidence>
<sequence length="91" mass="9355">MGAISPTHLLIVFLVVVVVFGSKRLPDTARALGKSMRIMKSETAAMKSDGKSGEAAPADAEPAVAPRVIQSAPGEAAGARPVDEPRDTTKG</sequence>
<comment type="similarity">
    <text evidence="9">Belongs to the TatA/E family.</text>
</comment>
<evidence type="ECO:0000256" key="5">
    <source>
        <dbReference type="ARBA" id="ARBA00022927"/>
    </source>
</evidence>
<keyword evidence="3 9" id="KW-1003">Cell membrane</keyword>
<evidence type="ECO:0000256" key="2">
    <source>
        <dbReference type="ARBA" id="ARBA00022448"/>
    </source>
</evidence>
<evidence type="ECO:0000256" key="3">
    <source>
        <dbReference type="ARBA" id="ARBA00022475"/>
    </source>
</evidence>
<dbReference type="HAMAP" id="MF_00236">
    <property type="entry name" value="TatA_E"/>
    <property type="match status" value="1"/>
</dbReference>
<dbReference type="InterPro" id="IPR006312">
    <property type="entry name" value="TatA/E"/>
</dbReference>
<dbReference type="Gene3D" id="1.20.5.3310">
    <property type="match status" value="1"/>
</dbReference>
<organism evidence="11 12">
    <name type="scientific">Streptomyces chisholmiae</name>
    <dbReference type="NCBI Taxonomy" id="3075540"/>
    <lineage>
        <taxon>Bacteria</taxon>
        <taxon>Bacillati</taxon>
        <taxon>Actinomycetota</taxon>
        <taxon>Actinomycetes</taxon>
        <taxon>Kitasatosporales</taxon>
        <taxon>Streptomycetaceae</taxon>
        <taxon>Streptomyces</taxon>
    </lineage>
</organism>
<dbReference type="EMBL" id="JAVREO010000021">
    <property type="protein sequence ID" value="MDT0269954.1"/>
    <property type="molecule type" value="Genomic_DNA"/>
</dbReference>
<comment type="function">
    <text evidence="9">Part of the twin-arginine translocation (Tat) system that transports large folded proteins containing a characteristic twin-arginine motif in their signal peptide across membranes. TatA could form the protein-conducting channel of the Tat system.</text>
</comment>
<keyword evidence="5 9" id="KW-0653">Protein transport</keyword>
<comment type="subunit">
    <text evidence="9">The Tat system comprises two distinct complexes: a TatABC complex, containing multiple copies of TatA, TatB and TatC subunits, and a separate TatA complex, containing only TatA subunits. Substrates initially bind to the TatABC complex, which probably triggers association of the separate TatA complex to form the active translocon.</text>
</comment>
<dbReference type="RefSeq" id="WP_311670033.1">
    <property type="nucleotide sequence ID" value="NZ_JAVREO010000021.1"/>
</dbReference>
<comment type="subcellular location">
    <subcellularLocation>
        <location evidence="1 9">Cell membrane</location>
        <topology evidence="1 9">Single-pass membrane protein</topology>
    </subcellularLocation>
</comment>
<accession>A0ABU2JYA6</accession>
<reference evidence="12" key="1">
    <citation type="submission" date="2023-07" db="EMBL/GenBank/DDBJ databases">
        <title>30 novel species of actinomycetes from the DSMZ collection.</title>
        <authorList>
            <person name="Nouioui I."/>
        </authorList>
    </citation>
    <scope>NUCLEOTIDE SEQUENCE [LARGE SCALE GENOMIC DNA]</scope>
    <source>
        <strain evidence="12">DSM 44915</strain>
    </source>
</reference>
<feature type="compositionally biased region" description="Low complexity" evidence="10">
    <location>
        <begin position="54"/>
        <end position="66"/>
    </location>
</feature>
<comment type="caution">
    <text evidence="11">The sequence shown here is derived from an EMBL/GenBank/DDBJ whole genome shotgun (WGS) entry which is preliminary data.</text>
</comment>
<dbReference type="InterPro" id="IPR003369">
    <property type="entry name" value="TatA/B/E"/>
</dbReference>
<dbReference type="PANTHER" id="PTHR42982:SF8">
    <property type="entry name" value="SEC-INDEPENDENT PROTEIN TRANSLOCASE PROTEIN TATA"/>
    <property type="match status" value="1"/>
</dbReference>
<dbReference type="PANTHER" id="PTHR42982">
    <property type="entry name" value="SEC-INDEPENDENT PROTEIN TRANSLOCASE PROTEIN TATA"/>
    <property type="match status" value="1"/>
</dbReference>
<feature type="region of interest" description="Disordered" evidence="10">
    <location>
        <begin position="43"/>
        <end position="91"/>
    </location>
</feature>
<evidence type="ECO:0000313" key="11">
    <source>
        <dbReference type="EMBL" id="MDT0269954.1"/>
    </source>
</evidence>
<feature type="compositionally biased region" description="Basic and acidic residues" evidence="10">
    <location>
        <begin position="81"/>
        <end position="91"/>
    </location>
</feature>
<keyword evidence="6 9" id="KW-1133">Transmembrane helix</keyword>
<dbReference type="NCBIfam" id="TIGR01411">
    <property type="entry name" value="tatAE"/>
    <property type="match status" value="1"/>
</dbReference>
<proteinExistence type="inferred from homology"/>
<dbReference type="Proteomes" id="UP001183410">
    <property type="component" value="Unassembled WGS sequence"/>
</dbReference>